<comment type="caution">
    <text evidence="12">The sequence shown here is derived from an EMBL/GenBank/DDBJ whole genome shotgun (WGS) entry which is preliminary data.</text>
</comment>
<dbReference type="Gene3D" id="3.40.390.10">
    <property type="entry name" value="Collagenase (Catalytic Domain)"/>
    <property type="match status" value="1"/>
</dbReference>
<organism evidence="12 13">
    <name type="scientific">Herbaspirillum robiniae</name>
    <dbReference type="NCBI Taxonomy" id="2014887"/>
    <lineage>
        <taxon>Bacteria</taxon>
        <taxon>Pseudomonadati</taxon>
        <taxon>Pseudomonadota</taxon>
        <taxon>Betaproteobacteria</taxon>
        <taxon>Burkholderiales</taxon>
        <taxon>Oxalobacteraceae</taxon>
        <taxon>Herbaspirillum</taxon>
    </lineage>
</organism>
<dbReference type="Proteomes" id="UP000197596">
    <property type="component" value="Unassembled WGS sequence"/>
</dbReference>
<dbReference type="GO" id="GO:0004222">
    <property type="term" value="F:metalloendopeptidase activity"/>
    <property type="evidence" value="ECO:0007669"/>
    <property type="project" value="UniProtKB-EC"/>
</dbReference>
<keyword evidence="4 9" id="KW-0378">Hydrolase</keyword>
<evidence type="ECO:0000256" key="2">
    <source>
        <dbReference type="ARBA" id="ARBA00022670"/>
    </source>
</evidence>
<evidence type="ECO:0000259" key="10">
    <source>
        <dbReference type="Pfam" id="PF01432"/>
    </source>
</evidence>
<evidence type="ECO:0000256" key="5">
    <source>
        <dbReference type="ARBA" id="ARBA00022833"/>
    </source>
</evidence>
<dbReference type="GO" id="GO:0006508">
    <property type="term" value="P:proteolysis"/>
    <property type="evidence" value="ECO:0007669"/>
    <property type="project" value="UniProtKB-KW"/>
</dbReference>
<dbReference type="GO" id="GO:0046872">
    <property type="term" value="F:metal ion binding"/>
    <property type="evidence" value="ECO:0007669"/>
    <property type="project" value="UniProtKB-UniRule"/>
</dbReference>
<evidence type="ECO:0000256" key="9">
    <source>
        <dbReference type="RuleBase" id="RU003435"/>
    </source>
</evidence>
<dbReference type="AlphaFoldDB" id="A0A246WUR0"/>
<feature type="domain" description="Peptidase M3A/M3B catalytic" evidence="10">
    <location>
        <begin position="227"/>
        <end position="687"/>
    </location>
</feature>
<evidence type="ECO:0000256" key="7">
    <source>
        <dbReference type="ARBA" id="ARBA00024603"/>
    </source>
</evidence>
<reference evidence="12 13" key="1">
    <citation type="submission" date="2017-06" db="EMBL/GenBank/DDBJ databases">
        <title>Herbaspirillum phytohormonus sp. nov., isolated from the root nodule of Robinia pseudoacacia in lead-zinc mine.</title>
        <authorList>
            <person name="Fan M."/>
            <person name="Lin Y."/>
        </authorList>
    </citation>
    <scope>NUCLEOTIDE SEQUENCE [LARGE SCALE GENOMIC DNA]</scope>
    <source>
        <strain evidence="12 13">HZ10</strain>
    </source>
</reference>
<evidence type="ECO:0000256" key="4">
    <source>
        <dbReference type="ARBA" id="ARBA00022801"/>
    </source>
</evidence>
<sequence>MTTDIAANPLLDFSGYAQFDAIKPEHVTPALDKLLADAGRLVTELEAPMAEVSWDNFVEPLESATEKLGRAWSVVGHLNSVMDTPELRATYNENQPRLVEFWTGLGQNLALFEKYKALQASPAFAQLSAARRKVVDNAVRDFRLSGAELPEDKKERFAEIQEKQAALTTRFSENVLDATNDFGLFVEDEAELAGLPDDVKQAARAAAEKDGKPGFKFTLHFPSYFPVLQYADNRALREKIYRANATKASELGAKPEWDNSANIDDILTLRKEEAQLLGYANFAEVSLVPKMAQSPAEVIAFLEDLGRRARPFGEKDYDELKAFAREKLGLDKLEAWDSTYASEKLREQRYAFSEQEVKQYFPEPRVVNGLFQVAQQLFGVSIKPDTAPVWHKDVKFFRIERDGQLVGQFYFDLYARSGKRGGAWMDDARARRLTASGVQTPIAYLVCNFTEPAVVDGAAKPALFTHDEVITLFHEFGHGLHHMLTQVDEVGVSGISGVEWDAVELPSQFMENFCWEWDVLQHLSAHAETGAPLPRALYDKMIAAKNFQSGLQMLRQVEFSLFDMLIHDDYQAGGQQSVQQLLNGLRDRIAVIRPPEFNRFQHSFSHIFAGGYAAGYYSYKWAEVLSADAYGAFEEAAAAGGNVVSIETGRRFQQEILAVGGSRPAIESFKAFRGREPSIDALLRHSGMAA</sequence>
<dbReference type="Pfam" id="PF01432">
    <property type="entry name" value="Peptidase_M3"/>
    <property type="match status" value="1"/>
</dbReference>
<dbReference type="InterPro" id="IPR001567">
    <property type="entry name" value="Pept_M3A_M3B_dom"/>
</dbReference>
<dbReference type="CDD" id="cd06456">
    <property type="entry name" value="M3A_DCP"/>
    <property type="match status" value="1"/>
</dbReference>
<keyword evidence="6 9" id="KW-0482">Metalloprotease</keyword>
<evidence type="ECO:0000313" key="12">
    <source>
        <dbReference type="EMBL" id="OWY30406.1"/>
    </source>
</evidence>
<dbReference type="InterPro" id="IPR024079">
    <property type="entry name" value="MetalloPept_cat_dom_sf"/>
</dbReference>
<feature type="domain" description="Oligopeptidase A N-terminal" evidence="11">
    <location>
        <begin position="32"/>
        <end position="154"/>
    </location>
</feature>
<accession>A0A246WUR0</accession>
<protein>
    <recommendedName>
        <fullName evidence="8">oligopeptidase A</fullName>
        <ecNumber evidence="8">3.4.24.70</ecNumber>
    </recommendedName>
</protein>
<keyword evidence="2 9" id="KW-0645">Protease</keyword>
<name>A0A246WUR0_9BURK</name>
<evidence type="ECO:0000256" key="3">
    <source>
        <dbReference type="ARBA" id="ARBA00022723"/>
    </source>
</evidence>
<proteinExistence type="inferred from homology"/>
<dbReference type="SUPFAM" id="SSF55486">
    <property type="entry name" value="Metalloproteases ('zincins'), catalytic domain"/>
    <property type="match status" value="1"/>
</dbReference>
<dbReference type="GO" id="GO:0006518">
    <property type="term" value="P:peptide metabolic process"/>
    <property type="evidence" value="ECO:0007669"/>
    <property type="project" value="TreeGrafter"/>
</dbReference>
<dbReference type="PANTHER" id="PTHR11804:SF84">
    <property type="entry name" value="SACCHAROLYSIN"/>
    <property type="match status" value="1"/>
</dbReference>
<comment type="cofactor">
    <cofactor evidence="9">
        <name>Zn(2+)</name>
        <dbReference type="ChEBI" id="CHEBI:29105"/>
    </cofactor>
    <text evidence="9">Binds 1 zinc ion.</text>
</comment>
<dbReference type="Pfam" id="PF19310">
    <property type="entry name" value="TOP_N"/>
    <property type="match status" value="1"/>
</dbReference>
<dbReference type="EMBL" id="NJGU01000002">
    <property type="protein sequence ID" value="OWY30406.1"/>
    <property type="molecule type" value="Genomic_DNA"/>
</dbReference>
<dbReference type="InterPro" id="IPR024077">
    <property type="entry name" value="Neurolysin/TOP_dom2"/>
</dbReference>
<dbReference type="Gene3D" id="1.10.1370.10">
    <property type="entry name" value="Neurolysin, domain 3"/>
    <property type="match status" value="1"/>
</dbReference>
<comment type="similarity">
    <text evidence="1 9">Belongs to the peptidase M3 family.</text>
</comment>
<keyword evidence="3 9" id="KW-0479">Metal-binding</keyword>
<evidence type="ECO:0000259" key="11">
    <source>
        <dbReference type="Pfam" id="PF19310"/>
    </source>
</evidence>
<dbReference type="Gene3D" id="1.10.1370.40">
    <property type="match status" value="1"/>
</dbReference>
<dbReference type="PANTHER" id="PTHR11804">
    <property type="entry name" value="PROTEASE M3 THIMET OLIGOPEPTIDASE-RELATED"/>
    <property type="match status" value="1"/>
</dbReference>
<dbReference type="FunFam" id="3.40.390.10:FF:000009">
    <property type="entry name" value="Oligopeptidase A"/>
    <property type="match status" value="1"/>
</dbReference>
<dbReference type="GO" id="GO:0005829">
    <property type="term" value="C:cytosol"/>
    <property type="evidence" value="ECO:0007669"/>
    <property type="project" value="UniProtKB-ARBA"/>
</dbReference>
<dbReference type="InterPro" id="IPR045666">
    <property type="entry name" value="OpdA_N"/>
</dbReference>
<evidence type="ECO:0000256" key="8">
    <source>
        <dbReference type="ARBA" id="ARBA00026100"/>
    </source>
</evidence>
<gene>
    <name evidence="12" type="ORF">CEJ42_05490</name>
</gene>
<evidence type="ECO:0000256" key="1">
    <source>
        <dbReference type="ARBA" id="ARBA00006040"/>
    </source>
</evidence>
<dbReference type="InterPro" id="IPR034005">
    <property type="entry name" value="M3A_DCP"/>
</dbReference>
<evidence type="ECO:0000256" key="6">
    <source>
        <dbReference type="ARBA" id="ARBA00023049"/>
    </source>
</evidence>
<keyword evidence="5 9" id="KW-0862">Zinc</keyword>
<dbReference type="EC" id="3.4.24.70" evidence="8"/>
<comment type="catalytic activity">
    <reaction evidence="7">
        <text>Hydrolysis of oligopeptides, with broad specificity. Gly or Ala commonly occur as P1 or P1' residues, but more distant residues are also important, as is shown by the fact that Z-Gly-Pro-Gly-|-Gly-Pro-Ala is cleaved, but not Z-(Gly)(5).</text>
        <dbReference type="EC" id="3.4.24.70"/>
    </reaction>
</comment>
<dbReference type="InterPro" id="IPR045090">
    <property type="entry name" value="Pept_M3A_M3B"/>
</dbReference>
<evidence type="ECO:0000313" key="13">
    <source>
        <dbReference type="Proteomes" id="UP000197596"/>
    </source>
</evidence>
<dbReference type="RefSeq" id="WP_088750291.1">
    <property type="nucleotide sequence ID" value="NZ_NJGU01000002.1"/>
</dbReference>